<protein>
    <submittedName>
        <fullName evidence="2">Uncharacterized protein</fullName>
    </submittedName>
</protein>
<organism evidence="1 2">
    <name type="scientific">Globodera pallida</name>
    <name type="common">Potato cyst nematode worm</name>
    <name type="synonym">Heterodera pallida</name>
    <dbReference type="NCBI Taxonomy" id="36090"/>
    <lineage>
        <taxon>Eukaryota</taxon>
        <taxon>Metazoa</taxon>
        <taxon>Ecdysozoa</taxon>
        <taxon>Nematoda</taxon>
        <taxon>Chromadorea</taxon>
        <taxon>Rhabditida</taxon>
        <taxon>Tylenchina</taxon>
        <taxon>Tylenchomorpha</taxon>
        <taxon>Tylenchoidea</taxon>
        <taxon>Heteroderidae</taxon>
        <taxon>Heteroderinae</taxon>
        <taxon>Globodera</taxon>
    </lineage>
</organism>
<reference evidence="1" key="1">
    <citation type="submission" date="2013-12" db="EMBL/GenBank/DDBJ databases">
        <authorList>
            <person name="Aslett M."/>
        </authorList>
    </citation>
    <scope>NUCLEOTIDE SEQUENCE [LARGE SCALE GENOMIC DNA]</scope>
    <source>
        <strain evidence="1">Lindley</strain>
    </source>
</reference>
<evidence type="ECO:0000313" key="1">
    <source>
        <dbReference type="Proteomes" id="UP000050741"/>
    </source>
</evidence>
<reference evidence="1" key="2">
    <citation type="submission" date="2014-05" db="EMBL/GenBank/DDBJ databases">
        <title>The genome and life-stage specific transcriptomes of Globodera pallida elucidate key aspects of plant parasitism by a cyst nematode.</title>
        <authorList>
            <person name="Cotton J.A."/>
            <person name="Lilley C.J."/>
            <person name="Jones L.M."/>
            <person name="Kikuchi T."/>
            <person name="Reid A.J."/>
            <person name="Thorpe P."/>
            <person name="Tsai I.J."/>
            <person name="Beasley H."/>
            <person name="Blok V."/>
            <person name="Cock P.J.A."/>
            <person name="Van den Akker S.E."/>
            <person name="Holroyd N."/>
            <person name="Hunt M."/>
            <person name="Mantelin S."/>
            <person name="Naghra H."/>
            <person name="Pain A."/>
            <person name="Palomares-Rius J.E."/>
            <person name="Zarowiecki M."/>
            <person name="Berriman M."/>
            <person name="Jones J.T."/>
            <person name="Urwin P.E."/>
        </authorList>
    </citation>
    <scope>NUCLEOTIDE SEQUENCE [LARGE SCALE GENOMIC DNA]</scope>
    <source>
        <strain evidence="1">Lindley</strain>
    </source>
</reference>
<proteinExistence type="predicted"/>
<accession>A0A183CI79</accession>
<name>A0A183CI79_GLOPA</name>
<dbReference type="WBParaSite" id="GPLIN_001258500">
    <property type="protein sequence ID" value="GPLIN_001258500"/>
    <property type="gene ID" value="GPLIN_001258500"/>
</dbReference>
<keyword evidence="1" id="KW-1185">Reference proteome</keyword>
<sequence>MAPYLSLPGIRLWPIWTLYYRFEIGIKAIDNPLKACFLGFERQQLKKLWDSISTSLRVRVGVNDAVVCAEQLQQIVEEAIQCHLCASTTTAKAAQAASATSVDDHQQQQQQRHYAVGGRWWSVGSQQRQQQQQ</sequence>
<dbReference type="Proteomes" id="UP000050741">
    <property type="component" value="Unassembled WGS sequence"/>
</dbReference>
<dbReference type="AlphaFoldDB" id="A0A183CI79"/>
<evidence type="ECO:0000313" key="2">
    <source>
        <dbReference type="WBParaSite" id="GPLIN_001258500"/>
    </source>
</evidence>
<reference evidence="2" key="3">
    <citation type="submission" date="2016-06" db="UniProtKB">
        <authorList>
            <consortium name="WormBaseParasite"/>
        </authorList>
    </citation>
    <scope>IDENTIFICATION</scope>
</reference>